<evidence type="ECO:0000313" key="2">
    <source>
        <dbReference type="Proteomes" id="UP000295718"/>
    </source>
</evidence>
<sequence>MSMKERTEKMIASKVVDLACNTVKNTVGKSIPVLAHEVEMPDSIKKEFMNKDLEA</sequence>
<organism evidence="1 2">
    <name type="scientific">Kineothrix alysoides</name>
    <dbReference type="NCBI Taxonomy" id="1469948"/>
    <lineage>
        <taxon>Bacteria</taxon>
        <taxon>Bacillati</taxon>
        <taxon>Bacillota</taxon>
        <taxon>Clostridia</taxon>
        <taxon>Lachnospirales</taxon>
        <taxon>Lachnospiraceae</taxon>
        <taxon>Kineothrix</taxon>
    </lineage>
</organism>
<proteinExistence type="predicted"/>
<accession>A0A4R1QLN3</accession>
<evidence type="ECO:0000313" key="1">
    <source>
        <dbReference type="EMBL" id="TCL54618.1"/>
    </source>
</evidence>
<gene>
    <name evidence="1" type="ORF">EDD76_11941</name>
</gene>
<comment type="caution">
    <text evidence="1">The sequence shown here is derived from an EMBL/GenBank/DDBJ whole genome shotgun (WGS) entry which is preliminary data.</text>
</comment>
<dbReference type="AlphaFoldDB" id="A0A4R1QLN3"/>
<reference evidence="1 2" key="1">
    <citation type="submission" date="2019-03" db="EMBL/GenBank/DDBJ databases">
        <title>Genomic Encyclopedia of Type Strains, Phase IV (KMG-IV): sequencing the most valuable type-strain genomes for metagenomic binning, comparative biology and taxonomic classification.</title>
        <authorList>
            <person name="Goeker M."/>
        </authorList>
    </citation>
    <scope>NUCLEOTIDE SEQUENCE [LARGE SCALE GENOMIC DNA]</scope>
    <source>
        <strain evidence="1 2">DSM 100556</strain>
    </source>
</reference>
<keyword evidence="2" id="KW-1185">Reference proteome</keyword>
<name>A0A4R1QLN3_9FIRM</name>
<protein>
    <submittedName>
        <fullName evidence="1">Uncharacterized protein</fullName>
    </submittedName>
</protein>
<dbReference type="Proteomes" id="UP000295718">
    <property type="component" value="Unassembled WGS sequence"/>
</dbReference>
<dbReference type="EMBL" id="SLUO01000019">
    <property type="protein sequence ID" value="TCL54618.1"/>
    <property type="molecule type" value="Genomic_DNA"/>
</dbReference>